<protein>
    <submittedName>
        <fullName evidence="1">Uncharacterized protein</fullName>
    </submittedName>
</protein>
<evidence type="ECO:0000313" key="2">
    <source>
        <dbReference type="Proteomes" id="UP000419743"/>
    </source>
</evidence>
<organism evidence="1 2">
    <name type="scientific">Occultella aeris</name>
    <dbReference type="NCBI Taxonomy" id="2761496"/>
    <lineage>
        <taxon>Bacteria</taxon>
        <taxon>Bacillati</taxon>
        <taxon>Actinomycetota</taxon>
        <taxon>Actinomycetes</taxon>
        <taxon>Micrococcales</taxon>
        <taxon>Ruaniaceae</taxon>
        <taxon>Occultella</taxon>
    </lineage>
</organism>
<gene>
    <name evidence="1" type="ORF">HALOF300_02087</name>
</gene>
<proteinExistence type="predicted"/>
<accession>A0A7M4DIY4</accession>
<reference evidence="1 2" key="1">
    <citation type="submission" date="2019-11" db="EMBL/GenBank/DDBJ databases">
        <authorList>
            <person name="Criscuolo A."/>
        </authorList>
    </citation>
    <scope>NUCLEOTIDE SEQUENCE [LARGE SCALE GENOMIC DNA]</scope>
    <source>
        <strain evidence="1">CIP111667</strain>
    </source>
</reference>
<name>A0A7M4DIY4_9MICO</name>
<dbReference type="EMBL" id="CACRYJ010000028">
    <property type="protein sequence ID" value="VZO36952.1"/>
    <property type="molecule type" value="Genomic_DNA"/>
</dbReference>
<dbReference type="AlphaFoldDB" id="A0A7M4DIY4"/>
<sequence length="122" mass="13473">MSEGWATFLEGRFESDGREFAPNGVFGNWDTPIGARIRQCYPTRFTGRFPVDTDFVDVETSNCAYAIAATVYSYATTIGINFYALAETAERNDQTLPQAARTLGGPELDETGWAAFVAEHWG</sequence>
<dbReference type="RefSeq" id="WP_156740874.1">
    <property type="nucleotide sequence ID" value="NZ_CACRYJ010000028.1"/>
</dbReference>
<evidence type="ECO:0000313" key="1">
    <source>
        <dbReference type="EMBL" id="VZO36952.1"/>
    </source>
</evidence>
<comment type="caution">
    <text evidence="1">The sequence shown here is derived from an EMBL/GenBank/DDBJ whole genome shotgun (WGS) entry which is preliminary data.</text>
</comment>
<dbReference type="Proteomes" id="UP000419743">
    <property type="component" value="Unassembled WGS sequence"/>
</dbReference>
<keyword evidence="2" id="KW-1185">Reference proteome</keyword>